<dbReference type="AlphaFoldDB" id="A0A914HFG4"/>
<proteinExistence type="predicted"/>
<dbReference type="Proteomes" id="UP000887572">
    <property type="component" value="Unplaced"/>
</dbReference>
<dbReference type="WBParaSite" id="Gr19_v10_g16129.t1">
    <property type="protein sequence ID" value="Gr19_v10_g16129.t1"/>
    <property type="gene ID" value="Gr19_v10_g16129"/>
</dbReference>
<evidence type="ECO:0000313" key="1">
    <source>
        <dbReference type="Proteomes" id="UP000887572"/>
    </source>
</evidence>
<name>A0A914HFG4_GLORO</name>
<organism evidence="1 2">
    <name type="scientific">Globodera rostochiensis</name>
    <name type="common">Golden nematode worm</name>
    <name type="synonym">Heterodera rostochiensis</name>
    <dbReference type="NCBI Taxonomy" id="31243"/>
    <lineage>
        <taxon>Eukaryota</taxon>
        <taxon>Metazoa</taxon>
        <taxon>Ecdysozoa</taxon>
        <taxon>Nematoda</taxon>
        <taxon>Chromadorea</taxon>
        <taxon>Rhabditida</taxon>
        <taxon>Tylenchina</taxon>
        <taxon>Tylenchomorpha</taxon>
        <taxon>Tylenchoidea</taxon>
        <taxon>Heteroderidae</taxon>
        <taxon>Heteroderinae</taxon>
        <taxon>Globodera</taxon>
    </lineage>
</organism>
<accession>A0A914HFG4</accession>
<protein>
    <submittedName>
        <fullName evidence="2">Uncharacterized protein</fullName>
    </submittedName>
</protein>
<keyword evidence="1" id="KW-1185">Reference proteome</keyword>
<reference evidence="2" key="1">
    <citation type="submission" date="2022-11" db="UniProtKB">
        <authorList>
            <consortium name="WormBaseParasite"/>
        </authorList>
    </citation>
    <scope>IDENTIFICATION</scope>
</reference>
<sequence length="317" mass="36038">MSEHPGEAQRHLNKIHVADDVWFDVFPLLSHAKLGLKLALITDHFDRLVDENLGRMKWKMSSDHSMQLNQQNEKFKHHDGVRTTVELPLAQTPPLKGIIGFNKITIGYIDRAVINFVRHLANFDITLQLEISPTEQRSWHIFAHEIWPFLNNTLVPPFCATVPISDLLNASACCLNSRRMALRLAKHWPNGYARRFKMADLKNAFSTATTPVNFIINMPWRVLVVVVVVVVNRLSTSVADGREAMDGIGIGKLGLPFLITSIPITLLFRLNDLNIDAGTLSAIGQQMKMNEACRQMRWLTSCFLCLQFVLCFKRSRK</sequence>
<evidence type="ECO:0000313" key="2">
    <source>
        <dbReference type="WBParaSite" id="Gr19_v10_g16129.t1"/>
    </source>
</evidence>